<reference evidence="3 4" key="1">
    <citation type="journal article" date="2011" name="Int. J. Syst. Evol. Microbiol.">
        <title>Allobacillus halotolerans gen. nov., sp. nov. isolated from shrimp paste.</title>
        <authorList>
            <person name="Sheu S.Y."/>
            <person name="Arun A.B."/>
            <person name="Jiang S.R."/>
            <person name="Young C.C."/>
            <person name="Chen W.M."/>
        </authorList>
    </citation>
    <scope>NUCLEOTIDE SEQUENCE [LARGE SCALE GENOMIC DNA]</scope>
    <source>
        <strain evidence="3 4">LMG 24826</strain>
    </source>
</reference>
<organism evidence="3 4">
    <name type="scientific">Allobacillus halotolerans</name>
    <dbReference type="NCBI Taxonomy" id="570278"/>
    <lineage>
        <taxon>Bacteria</taxon>
        <taxon>Bacillati</taxon>
        <taxon>Bacillota</taxon>
        <taxon>Bacilli</taxon>
        <taxon>Bacillales</taxon>
        <taxon>Bacillaceae</taxon>
        <taxon>Allobacillus</taxon>
    </lineage>
</organism>
<dbReference type="EMBL" id="JAHLZF010000012">
    <property type="protein sequence ID" value="MBU6081213.1"/>
    <property type="molecule type" value="Genomic_DNA"/>
</dbReference>
<feature type="compositionally biased region" description="Acidic residues" evidence="1">
    <location>
        <begin position="30"/>
        <end position="63"/>
    </location>
</feature>
<dbReference type="PANTHER" id="PTHR42941">
    <property type="entry name" value="SLL1037 PROTEIN"/>
    <property type="match status" value="1"/>
</dbReference>
<protein>
    <submittedName>
        <fullName evidence="3">TAXI family TRAP transporter solute-binding subunit</fullName>
    </submittedName>
</protein>
<proteinExistence type="predicted"/>
<keyword evidence="4" id="KW-1185">Reference proteome</keyword>
<gene>
    <name evidence="3" type="ORF">KQ486_09270</name>
</gene>
<dbReference type="Proteomes" id="UP000812672">
    <property type="component" value="Unassembled WGS sequence"/>
</dbReference>
<dbReference type="CDD" id="cd13567">
    <property type="entry name" value="PBP2_TtGluBP"/>
    <property type="match status" value="1"/>
</dbReference>
<name>A0ABS6GQJ7_9BACI</name>
<feature type="chain" id="PRO_5045167901" evidence="2">
    <location>
        <begin position="20"/>
        <end position="351"/>
    </location>
</feature>
<feature type="signal peptide" evidence="2">
    <location>
        <begin position="1"/>
        <end position="19"/>
    </location>
</feature>
<dbReference type="Pfam" id="PF16868">
    <property type="entry name" value="NMT1_3"/>
    <property type="match status" value="1"/>
</dbReference>
<dbReference type="PANTHER" id="PTHR42941:SF1">
    <property type="entry name" value="SLL1037 PROTEIN"/>
    <property type="match status" value="1"/>
</dbReference>
<dbReference type="PROSITE" id="PS51257">
    <property type="entry name" value="PROKAR_LIPOPROTEIN"/>
    <property type="match status" value="1"/>
</dbReference>
<dbReference type="NCBIfam" id="TIGR02122">
    <property type="entry name" value="TRAP_TAXI"/>
    <property type="match status" value="1"/>
</dbReference>
<dbReference type="InterPro" id="IPR011852">
    <property type="entry name" value="TRAP_TAXI"/>
</dbReference>
<evidence type="ECO:0000256" key="1">
    <source>
        <dbReference type="SAM" id="MobiDB-lite"/>
    </source>
</evidence>
<feature type="region of interest" description="Disordered" evidence="1">
    <location>
        <begin position="28"/>
        <end position="63"/>
    </location>
</feature>
<evidence type="ECO:0000256" key="2">
    <source>
        <dbReference type="SAM" id="SignalP"/>
    </source>
</evidence>
<evidence type="ECO:0000313" key="4">
    <source>
        <dbReference type="Proteomes" id="UP000812672"/>
    </source>
</evidence>
<sequence>MKKLSLLLVLLLSLGLFLAACGGDNAGDANETDSGSEEESGSEESSGSEEDSSGEEASAGEDWEENVTLLTGGEAGTYYPLGVAMADIMTENVDGVSANGVSSGASVVNANELSDGNAEFGLLQNDIAYYAHDGSHMFEEVVDGFSGVFTMYPETIQLVTLADNGIETVDDLKGKRVAVGDVGSGTEANANQILGAYDITYDDINEEFMGFGDASTALQDGNIDAAFVTAGTPTASIQELAASADVKIVGLSDEKIDQLIDEYPYYTRVDLDEDTYDSFDATASTVAPLAMLVVRDELPEDQVYELTKAIFNNLDDLANAHVRGEDITLDSAQDGMSIDLHPGAKKFYDEQ</sequence>
<comment type="caution">
    <text evidence="3">The sequence shown here is derived from an EMBL/GenBank/DDBJ whole genome shotgun (WGS) entry which is preliminary data.</text>
</comment>
<evidence type="ECO:0000313" key="3">
    <source>
        <dbReference type="EMBL" id="MBU6081213.1"/>
    </source>
</evidence>
<keyword evidence="2" id="KW-0732">Signal</keyword>
<accession>A0ABS6GQJ7</accession>
<dbReference type="RefSeq" id="WP_216687439.1">
    <property type="nucleotide sequence ID" value="NZ_CAUPKR010000010.1"/>
</dbReference>